<dbReference type="GeneID" id="106469112"/>
<dbReference type="Pfam" id="PF14291">
    <property type="entry name" value="DUF4371"/>
    <property type="match status" value="1"/>
</dbReference>
<feature type="compositionally biased region" description="Polar residues" evidence="1">
    <location>
        <begin position="8"/>
        <end position="26"/>
    </location>
</feature>
<evidence type="ECO:0000313" key="4">
    <source>
        <dbReference type="RefSeq" id="XP_013785021.1"/>
    </source>
</evidence>
<keyword evidence="3" id="KW-1185">Reference proteome</keyword>
<dbReference type="PANTHER" id="PTHR45749:SF23">
    <property type="entry name" value="ZINC FINGER MYM-TYPE PROTEIN 1-LIKE"/>
    <property type="match status" value="1"/>
</dbReference>
<name>A0ABM1BMI3_LIMPO</name>
<evidence type="ECO:0000256" key="1">
    <source>
        <dbReference type="SAM" id="MobiDB-lite"/>
    </source>
</evidence>
<dbReference type="InterPro" id="IPR025398">
    <property type="entry name" value="DUF4371"/>
</dbReference>
<feature type="region of interest" description="Disordered" evidence="1">
    <location>
        <begin position="1"/>
        <end position="27"/>
    </location>
</feature>
<dbReference type="PANTHER" id="PTHR45749">
    <property type="match status" value="1"/>
</dbReference>
<evidence type="ECO:0000259" key="2">
    <source>
        <dbReference type="Pfam" id="PF14291"/>
    </source>
</evidence>
<evidence type="ECO:0000313" key="3">
    <source>
        <dbReference type="Proteomes" id="UP000694941"/>
    </source>
</evidence>
<dbReference type="RefSeq" id="XP_013785021.1">
    <property type="nucleotide sequence ID" value="XM_013929567.1"/>
</dbReference>
<gene>
    <name evidence="4" type="primary">LOC106469112</name>
</gene>
<feature type="domain" description="DUF4371" evidence="2">
    <location>
        <begin position="125"/>
        <end position="359"/>
    </location>
</feature>
<reference evidence="4" key="1">
    <citation type="submission" date="2025-08" db="UniProtKB">
        <authorList>
            <consortium name="RefSeq"/>
        </authorList>
    </citation>
    <scope>IDENTIFICATION</scope>
    <source>
        <tissue evidence="4">Muscle</tissue>
    </source>
</reference>
<accession>A0ABM1BMI3</accession>
<dbReference type="Proteomes" id="UP000694941">
    <property type="component" value="Unplaced"/>
</dbReference>
<sequence length="379" mass="43616">MDVDVSAPIQSEDCQPGSSTSDNSILPSDDILQSAPTLWKVDRHFQEEIVKKLIEQNIYKQDFSRSEREHNGHKRYLTKSLFERTMLNGEKVNREWLVYSLSTGCVYCAPCKVFCQKNEDKAFINGFSNWKNPHSRVRKHENSSKYKNCIRIWHDRASDEHRIDQDLVRELEEEKKYWQSVLRRIVEVIKFLRARGLAFRGNDEQFESSKNSNCLGILELLAKFDPFLAQHIQKYAGAGKGSPSYLSKIICEELIKSMLKQLLMEIVSEIKQAEYFSISVDSTSDISYVDHLTFIIRYVVSHGKPIERFINFVEVHSHKAENLANVVKDVITEDLGLDISNLRGQSYENSSNMAGAYSGLQDRIKELNTVAHFLPCAAH</sequence>
<organism evidence="3 4">
    <name type="scientific">Limulus polyphemus</name>
    <name type="common">Atlantic horseshoe crab</name>
    <dbReference type="NCBI Taxonomy" id="6850"/>
    <lineage>
        <taxon>Eukaryota</taxon>
        <taxon>Metazoa</taxon>
        <taxon>Ecdysozoa</taxon>
        <taxon>Arthropoda</taxon>
        <taxon>Chelicerata</taxon>
        <taxon>Merostomata</taxon>
        <taxon>Xiphosura</taxon>
        <taxon>Limulidae</taxon>
        <taxon>Limulus</taxon>
    </lineage>
</organism>
<protein>
    <submittedName>
        <fullName evidence="4">Zinc finger MYM-type protein 1-like</fullName>
    </submittedName>
</protein>
<proteinExistence type="predicted"/>